<protein>
    <recommendedName>
        <fullName evidence="2">DUF8035 domain-containing protein</fullName>
    </recommendedName>
</protein>
<feature type="compositionally biased region" description="Basic residues" evidence="1">
    <location>
        <begin position="181"/>
        <end position="195"/>
    </location>
</feature>
<name>A0A6A6UP05_9PEZI</name>
<evidence type="ECO:0000259" key="2">
    <source>
        <dbReference type="Pfam" id="PF26118"/>
    </source>
</evidence>
<reference evidence="3" key="1">
    <citation type="journal article" date="2020" name="Stud. Mycol.">
        <title>101 Dothideomycetes genomes: a test case for predicting lifestyles and emergence of pathogens.</title>
        <authorList>
            <person name="Haridas S."/>
            <person name="Albert R."/>
            <person name="Binder M."/>
            <person name="Bloem J."/>
            <person name="Labutti K."/>
            <person name="Salamov A."/>
            <person name="Andreopoulos B."/>
            <person name="Baker S."/>
            <person name="Barry K."/>
            <person name="Bills G."/>
            <person name="Bluhm B."/>
            <person name="Cannon C."/>
            <person name="Castanera R."/>
            <person name="Culley D."/>
            <person name="Daum C."/>
            <person name="Ezra D."/>
            <person name="Gonzalez J."/>
            <person name="Henrissat B."/>
            <person name="Kuo A."/>
            <person name="Liang C."/>
            <person name="Lipzen A."/>
            <person name="Lutzoni F."/>
            <person name="Magnuson J."/>
            <person name="Mondo S."/>
            <person name="Nolan M."/>
            <person name="Ohm R."/>
            <person name="Pangilinan J."/>
            <person name="Park H.-J."/>
            <person name="Ramirez L."/>
            <person name="Alfaro M."/>
            <person name="Sun H."/>
            <person name="Tritt A."/>
            <person name="Yoshinaga Y."/>
            <person name="Zwiers L.-H."/>
            <person name="Turgeon B."/>
            <person name="Goodwin S."/>
            <person name="Spatafora J."/>
            <person name="Crous P."/>
            <person name="Grigoriev I."/>
        </authorList>
    </citation>
    <scope>NUCLEOTIDE SEQUENCE</scope>
    <source>
        <strain evidence="3">CBS 115976</strain>
    </source>
</reference>
<dbReference type="InterPro" id="IPR058348">
    <property type="entry name" value="DUF8035"/>
</dbReference>
<feature type="region of interest" description="Disordered" evidence="1">
    <location>
        <begin position="263"/>
        <end position="385"/>
    </location>
</feature>
<dbReference type="Pfam" id="PF26118">
    <property type="entry name" value="DUF8035"/>
    <property type="match status" value="1"/>
</dbReference>
<feature type="region of interest" description="Disordered" evidence="1">
    <location>
        <begin position="98"/>
        <end position="131"/>
    </location>
</feature>
<gene>
    <name evidence="3" type="ORF">BT63DRAFT_451235</name>
</gene>
<dbReference type="AlphaFoldDB" id="A0A6A6UP05"/>
<evidence type="ECO:0000313" key="4">
    <source>
        <dbReference type="Proteomes" id="UP000799302"/>
    </source>
</evidence>
<dbReference type="Proteomes" id="UP000799302">
    <property type="component" value="Unassembled WGS sequence"/>
</dbReference>
<sequence>MSARFDRWDRDRFERARGGGPAPGPERDYYRFEEREQMGPRRSETMVMEDRRPSMRGPPGRFEERERYIEEDRYAPAARPPPRFLDEPIPAEVARQALAPYRKPRPQFLRRQSSLDTFDRGRVQPRYGDEYRMPAEVPIPLPIRRHASPPRGRYFEEFEERYRDSDDEYRDVRIREERRGDHRSKSRMRSRSVMRRRGDSFSSEESFEEVNKGSVIGRKGRTKMPKKLAHKSAIIELGYPFVEEGEFIMVQRALDKEHIDKIVETSKKYREDKSVTYKYEGKGDPPKEKKEEKKDDKKEEKKEEVKIKETKPDGTKVEEKIKIDDKKEEKKEEKKEGGAPPPPPAAHGHGAPPPPPAAPVASTELVKKTTTTTIIDPPDHHHRHQDLAVMVPRPLSEREIRREIKALEAERQALKLERAGEYRLAAADRLRDGDWEIIERDDRAKKEIYRVERNRRGRMALVRSAH</sequence>
<feature type="region of interest" description="Disordered" evidence="1">
    <location>
        <begin position="1"/>
        <end position="65"/>
    </location>
</feature>
<feature type="compositionally biased region" description="Basic and acidic residues" evidence="1">
    <location>
        <begin position="263"/>
        <end position="337"/>
    </location>
</feature>
<evidence type="ECO:0000256" key="1">
    <source>
        <dbReference type="SAM" id="MobiDB-lite"/>
    </source>
</evidence>
<feature type="compositionally biased region" description="Basic and acidic residues" evidence="1">
    <location>
        <begin position="25"/>
        <end position="53"/>
    </location>
</feature>
<dbReference type="EMBL" id="MU004231">
    <property type="protein sequence ID" value="KAF2673201.1"/>
    <property type="molecule type" value="Genomic_DNA"/>
</dbReference>
<feature type="compositionally biased region" description="Basic and acidic residues" evidence="1">
    <location>
        <begin position="117"/>
        <end position="131"/>
    </location>
</feature>
<feature type="compositionally biased region" description="Basic and acidic residues" evidence="1">
    <location>
        <begin position="1"/>
        <end position="17"/>
    </location>
</feature>
<dbReference type="OrthoDB" id="2192830at2759"/>
<evidence type="ECO:0000313" key="3">
    <source>
        <dbReference type="EMBL" id="KAF2673201.1"/>
    </source>
</evidence>
<feature type="region of interest" description="Disordered" evidence="1">
    <location>
        <begin position="176"/>
        <end position="212"/>
    </location>
</feature>
<keyword evidence="4" id="KW-1185">Reference proteome</keyword>
<feature type="compositionally biased region" description="Pro residues" evidence="1">
    <location>
        <begin position="339"/>
        <end position="358"/>
    </location>
</feature>
<feature type="domain" description="DUF8035" evidence="2">
    <location>
        <begin position="218"/>
        <end position="271"/>
    </location>
</feature>
<organism evidence="3 4">
    <name type="scientific">Microthyrium microscopicum</name>
    <dbReference type="NCBI Taxonomy" id="703497"/>
    <lineage>
        <taxon>Eukaryota</taxon>
        <taxon>Fungi</taxon>
        <taxon>Dikarya</taxon>
        <taxon>Ascomycota</taxon>
        <taxon>Pezizomycotina</taxon>
        <taxon>Dothideomycetes</taxon>
        <taxon>Dothideomycetes incertae sedis</taxon>
        <taxon>Microthyriales</taxon>
        <taxon>Microthyriaceae</taxon>
        <taxon>Microthyrium</taxon>
    </lineage>
</organism>
<proteinExistence type="predicted"/>
<accession>A0A6A6UP05</accession>